<evidence type="ECO:0000313" key="3">
    <source>
        <dbReference type="Proteomes" id="UP001147695"/>
    </source>
</evidence>
<reference evidence="2" key="2">
    <citation type="journal article" date="2023" name="IMA Fungus">
        <title>Comparative genomic study of the Penicillium genus elucidates a diverse pangenome and 15 lateral gene transfer events.</title>
        <authorList>
            <person name="Petersen C."/>
            <person name="Sorensen T."/>
            <person name="Nielsen M.R."/>
            <person name="Sondergaard T.E."/>
            <person name="Sorensen J.L."/>
            <person name="Fitzpatrick D.A."/>
            <person name="Frisvad J.C."/>
            <person name="Nielsen K.L."/>
        </authorList>
    </citation>
    <scope>NUCLEOTIDE SEQUENCE</scope>
    <source>
        <strain evidence="2">IBT 35673</strain>
    </source>
</reference>
<feature type="region of interest" description="Disordered" evidence="1">
    <location>
        <begin position="1"/>
        <end position="26"/>
    </location>
</feature>
<dbReference type="EMBL" id="JAPZBQ010000005">
    <property type="protein sequence ID" value="KAJ5328768.1"/>
    <property type="molecule type" value="Genomic_DNA"/>
</dbReference>
<comment type="caution">
    <text evidence="2">The sequence shown here is derived from an EMBL/GenBank/DDBJ whole genome shotgun (WGS) entry which is preliminary data.</text>
</comment>
<evidence type="ECO:0000256" key="1">
    <source>
        <dbReference type="SAM" id="MobiDB-lite"/>
    </source>
</evidence>
<feature type="region of interest" description="Disordered" evidence="1">
    <location>
        <begin position="184"/>
        <end position="269"/>
    </location>
</feature>
<gene>
    <name evidence="2" type="ORF">N7452_009158</name>
</gene>
<dbReference type="AlphaFoldDB" id="A0A9W9QAM5"/>
<accession>A0A9W9QAM5</accession>
<organism evidence="2 3">
    <name type="scientific">Penicillium brevicompactum</name>
    <dbReference type="NCBI Taxonomy" id="5074"/>
    <lineage>
        <taxon>Eukaryota</taxon>
        <taxon>Fungi</taxon>
        <taxon>Dikarya</taxon>
        <taxon>Ascomycota</taxon>
        <taxon>Pezizomycotina</taxon>
        <taxon>Eurotiomycetes</taxon>
        <taxon>Eurotiomycetidae</taxon>
        <taxon>Eurotiales</taxon>
        <taxon>Aspergillaceae</taxon>
        <taxon>Penicillium</taxon>
    </lineage>
</organism>
<reference evidence="2" key="1">
    <citation type="submission" date="2022-12" db="EMBL/GenBank/DDBJ databases">
        <authorList>
            <person name="Petersen C."/>
        </authorList>
    </citation>
    <scope>NUCLEOTIDE SEQUENCE</scope>
    <source>
        <strain evidence="2">IBT 35673</strain>
    </source>
</reference>
<evidence type="ECO:0000313" key="2">
    <source>
        <dbReference type="EMBL" id="KAJ5328768.1"/>
    </source>
</evidence>
<proteinExistence type="predicted"/>
<feature type="compositionally biased region" description="Low complexity" evidence="1">
    <location>
        <begin position="184"/>
        <end position="227"/>
    </location>
</feature>
<name>A0A9W9QAM5_PENBR</name>
<protein>
    <submittedName>
        <fullName evidence="2">Uncharacterized protein</fullName>
    </submittedName>
</protein>
<dbReference type="Proteomes" id="UP001147695">
    <property type="component" value="Unassembled WGS sequence"/>
</dbReference>
<sequence length="269" mass="30632">MSSSLKRRRLDEDEGEDGEDNRDHGPYHQEALICTSCEREPHEGACSETCPNCDRRHRGKCTAFCRRCVGIGHKWLHCPSYPPIPKRPRRNRRTNRRPNTYIGRVMVNVPVVNERPITSPEALNDAILAQMRVALRELEHQGVPMPARVIMSNVNISTNLITRGVADQAPAPDSSLLDRVQRATRVPRPTHPTHPTSRPDTFQHTTSQSFVSQSQSQSQSRFDFTQTEFARPTSSTHTFGRPSFQFGKFTFSPSSPNRQIPGWPRRRND</sequence>